<dbReference type="WBParaSite" id="nRc.2.0.1.t21484-RA">
    <property type="protein sequence ID" value="nRc.2.0.1.t21484-RA"/>
    <property type="gene ID" value="nRc.2.0.1.g21484"/>
</dbReference>
<dbReference type="Proteomes" id="UP000887565">
    <property type="component" value="Unplaced"/>
</dbReference>
<dbReference type="InterPro" id="IPR012341">
    <property type="entry name" value="6hp_glycosidase-like_sf"/>
</dbReference>
<evidence type="ECO:0000256" key="9">
    <source>
        <dbReference type="ARBA" id="ARBA00048605"/>
    </source>
</evidence>
<dbReference type="PRINTS" id="PR00747">
    <property type="entry name" value="GLYHDRLASE47"/>
</dbReference>
<keyword evidence="11" id="KW-1133">Transmembrane helix</keyword>
<proteinExistence type="inferred from homology"/>
<comment type="cofactor">
    <cofactor evidence="1">
        <name>Ca(2+)</name>
        <dbReference type="ChEBI" id="CHEBI:29108"/>
    </cofactor>
</comment>
<dbReference type="GO" id="GO:0005509">
    <property type="term" value="F:calcium ion binding"/>
    <property type="evidence" value="ECO:0007669"/>
    <property type="project" value="InterPro"/>
</dbReference>
<evidence type="ECO:0000256" key="5">
    <source>
        <dbReference type="ARBA" id="ARBA00022801"/>
    </source>
</evidence>
<evidence type="ECO:0000256" key="3">
    <source>
        <dbReference type="ARBA" id="ARBA00007658"/>
    </source>
</evidence>
<keyword evidence="4" id="KW-0479">Metal-binding</keyword>
<dbReference type="GO" id="GO:0005975">
    <property type="term" value="P:carbohydrate metabolic process"/>
    <property type="evidence" value="ECO:0007669"/>
    <property type="project" value="InterPro"/>
</dbReference>
<keyword evidence="11" id="KW-0472">Membrane</keyword>
<dbReference type="Pfam" id="PF01532">
    <property type="entry name" value="Glyco_hydro_47"/>
    <property type="match status" value="1"/>
</dbReference>
<evidence type="ECO:0000256" key="11">
    <source>
        <dbReference type="SAM" id="Phobius"/>
    </source>
</evidence>
<comment type="catalytic activity">
    <reaction evidence="9">
        <text>N(4)-(alpha-D-Man-(1-&gt;2)-alpha-D-Man-(1-&gt;2)-alpha-D-Man-(1-&gt;3)-[alpha-D-Man-(1-&gt;2)-alpha-D-Man-(1-&gt;3)-[alpha-D-Man-(1-&gt;2)-alpha-D-Man-(1-&gt;6)]-alpha-D-Man-(1-&gt;6)]-beta-D-Man-(1-&gt;4)-beta-D-GlcNAc-(1-&gt;4)-beta-D-GlcNAc)-L-asparaginyl-[protein] (N-glucan mannose isomer 9A1,2,3B1,2,3) + 4 H2O = N(4)-(alpha-D-Man-(1-&gt;3)-[alpha-D-Man-(1-&gt;3)-[alpha-D-Man-(1-&gt;6)]-alpha-D-Man-(1-&gt;6)]-beta-D-Man-(1-&gt;4)-beta-D-GlcNAc-(1-&gt;4)-beta-D-GlcNAc)-L-asparaginyl-[protein] (N-glucan mannose isomer 5A1,2) + 4 beta-D-mannose</text>
        <dbReference type="Rhea" id="RHEA:56008"/>
        <dbReference type="Rhea" id="RHEA-COMP:14356"/>
        <dbReference type="Rhea" id="RHEA-COMP:14367"/>
        <dbReference type="ChEBI" id="CHEBI:15377"/>
        <dbReference type="ChEBI" id="CHEBI:28563"/>
        <dbReference type="ChEBI" id="CHEBI:59087"/>
        <dbReference type="ChEBI" id="CHEBI:139493"/>
        <dbReference type="EC" id="3.2.1.113"/>
    </reaction>
</comment>
<comment type="pathway">
    <text evidence="2">Protein modification; protein glycosylation.</text>
</comment>
<feature type="transmembrane region" description="Helical" evidence="11">
    <location>
        <begin position="109"/>
        <end position="128"/>
    </location>
</feature>
<dbReference type="InterPro" id="IPR001382">
    <property type="entry name" value="Glyco_hydro_47"/>
</dbReference>
<dbReference type="EC" id="3.2.1.-" evidence="10"/>
<feature type="transmembrane region" description="Helical" evidence="11">
    <location>
        <begin position="63"/>
        <end position="81"/>
    </location>
</feature>
<evidence type="ECO:0000256" key="2">
    <source>
        <dbReference type="ARBA" id="ARBA00004922"/>
    </source>
</evidence>
<dbReference type="SUPFAM" id="SSF48225">
    <property type="entry name" value="Seven-hairpin glycosidases"/>
    <property type="match status" value="1"/>
</dbReference>
<evidence type="ECO:0000256" key="7">
    <source>
        <dbReference type="ARBA" id="ARBA00023157"/>
    </source>
</evidence>
<dbReference type="Gene3D" id="1.50.10.10">
    <property type="match status" value="1"/>
</dbReference>
<evidence type="ECO:0000256" key="4">
    <source>
        <dbReference type="ARBA" id="ARBA00022723"/>
    </source>
</evidence>
<protein>
    <recommendedName>
        <fullName evidence="10">alpha-1,2-Mannosidase</fullName>
        <ecNumber evidence="10">3.2.1.-</ecNumber>
    </recommendedName>
</protein>
<dbReference type="InterPro" id="IPR050749">
    <property type="entry name" value="Glycosyl_Hydrolase_47"/>
</dbReference>
<evidence type="ECO:0000256" key="10">
    <source>
        <dbReference type="RuleBase" id="RU361193"/>
    </source>
</evidence>
<keyword evidence="5 10" id="KW-0378">Hydrolase</keyword>
<dbReference type="PANTHER" id="PTHR11742">
    <property type="entry name" value="MANNOSYL-OLIGOSACCHARIDE ALPHA-1,2-MANNOSIDASE-RELATED"/>
    <property type="match status" value="1"/>
</dbReference>
<keyword evidence="11" id="KW-0812">Transmembrane</keyword>
<dbReference type="GO" id="GO:0016020">
    <property type="term" value="C:membrane"/>
    <property type="evidence" value="ECO:0007669"/>
    <property type="project" value="InterPro"/>
</dbReference>
<name>A0A915J6U1_ROMCU</name>
<keyword evidence="7" id="KW-1015">Disulfide bond</keyword>
<evidence type="ECO:0000256" key="8">
    <source>
        <dbReference type="ARBA" id="ARBA00047669"/>
    </source>
</evidence>
<dbReference type="GO" id="GO:0004571">
    <property type="term" value="F:mannosyl-oligosaccharide 1,2-alpha-mannosidase activity"/>
    <property type="evidence" value="ECO:0007669"/>
    <property type="project" value="UniProtKB-EC"/>
</dbReference>
<dbReference type="GO" id="GO:0005783">
    <property type="term" value="C:endoplasmic reticulum"/>
    <property type="evidence" value="ECO:0007669"/>
    <property type="project" value="TreeGrafter"/>
</dbReference>
<keyword evidence="12" id="KW-1185">Reference proteome</keyword>
<evidence type="ECO:0000256" key="6">
    <source>
        <dbReference type="ARBA" id="ARBA00022837"/>
    </source>
</evidence>
<comment type="similarity">
    <text evidence="3 10">Belongs to the glycosyl hydrolase 47 family.</text>
</comment>
<sequence>MHILFISPLAHEPRAENAKFNDSMSIILTTFICLERERIPFEYSTFVSSQQTLRLSMTGNISILLWSIMGVVVDVGGPLISQQQRPFRYIRSKFILIRKWNSLSNLQRSLFVLSTLFAFIFISIYFMLNSLASSTNDNAARSSTIDEPILINESDQISSSRHQEPINAKFKGPKNEQQKAFMNAFRHAWNGYRKFAFGHDHLLPISKSYDDWFNLGLTIVDSLDTMILMNLKEEFNESRRWVENSLNFDQDINVNLFETTIRVLGGLLSAYHLNNKDELFLVKAQDLGQRLLGAFDTPLRIPYSDVNLKTKLPKLPSWSVDSSLSEISSIQLEFRDLSRLTGDPIYEELAFNVSKILHTI</sequence>
<evidence type="ECO:0000256" key="1">
    <source>
        <dbReference type="ARBA" id="ARBA00001913"/>
    </source>
</evidence>
<organism evidence="12 13">
    <name type="scientific">Romanomermis culicivorax</name>
    <name type="common">Nematode worm</name>
    <dbReference type="NCBI Taxonomy" id="13658"/>
    <lineage>
        <taxon>Eukaryota</taxon>
        <taxon>Metazoa</taxon>
        <taxon>Ecdysozoa</taxon>
        <taxon>Nematoda</taxon>
        <taxon>Enoplea</taxon>
        <taxon>Dorylaimia</taxon>
        <taxon>Mermithida</taxon>
        <taxon>Mermithoidea</taxon>
        <taxon>Mermithidae</taxon>
        <taxon>Romanomermis</taxon>
    </lineage>
</organism>
<reference evidence="13" key="1">
    <citation type="submission" date="2022-11" db="UniProtKB">
        <authorList>
            <consortium name="WormBaseParasite"/>
        </authorList>
    </citation>
    <scope>IDENTIFICATION</scope>
</reference>
<keyword evidence="10" id="KW-0326">Glycosidase</keyword>
<keyword evidence="6" id="KW-0106">Calcium</keyword>
<evidence type="ECO:0000313" key="13">
    <source>
        <dbReference type="WBParaSite" id="nRc.2.0.1.t21484-RA"/>
    </source>
</evidence>
<comment type="catalytic activity">
    <reaction evidence="8">
        <text>N(4)-(alpha-D-Man-(1-&gt;2)-alpha-D-Man-(1-&gt;2)-alpha-D-Man-(1-&gt;3)-[alpha-D-Man-(1-&gt;3)-[alpha-D-Man-(1-&gt;2)-alpha-D-Man-(1-&gt;6)]-alpha-D-Man-(1-&gt;6)]-beta-D-Man-(1-&gt;4)-beta-D-GlcNAc-(1-&gt;4)-beta-D-GlcNAc)-L-asparaginyl-[protein] (N-glucan mannose isomer 8A1,2,3B1,3) + 3 H2O = N(4)-(alpha-D-Man-(1-&gt;3)-[alpha-D-Man-(1-&gt;3)-[alpha-D-Man-(1-&gt;6)]-alpha-D-Man-(1-&gt;6)]-beta-D-Man-(1-&gt;4)-beta-D-GlcNAc-(1-&gt;4)-beta-D-GlcNAc)-L-asparaginyl-[protein] (N-glucan mannose isomer 5A1,2) + 3 beta-D-mannose</text>
        <dbReference type="Rhea" id="RHEA:56028"/>
        <dbReference type="Rhea" id="RHEA-COMP:14358"/>
        <dbReference type="Rhea" id="RHEA-COMP:14367"/>
        <dbReference type="ChEBI" id="CHEBI:15377"/>
        <dbReference type="ChEBI" id="CHEBI:28563"/>
        <dbReference type="ChEBI" id="CHEBI:59087"/>
        <dbReference type="ChEBI" id="CHEBI:60628"/>
        <dbReference type="EC" id="3.2.1.113"/>
    </reaction>
</comment>
<dbReference type="InterPro" id="IPR036026">
    <property type="entry name" value="Seven-hairpin_glycosidases"/>
</dbReference>
<dbReference type="PANTHER" id="PTHR11742:SF55">
    <property type="entry name" value="ENDOPLASMIC RETICULUM MANNOSYL-OLIGOSACCHARIDE 1,2-ALPHA-MANNOSIDASE"/>
    <property type="match status" value="1"/>
</dbReference>
<dbReference type="AlphaFoldDB" id="A0A915J6U1"/>
<accession>A0A915J6U1</accession>
<evidence type="ECO:0000313" key="12">
    <source>
        <dbReference type="Proteomes" id="UP000887565"/>
    </source>
</evidence>